<dbReference type="AlphaFoldDB" id="A0A1M4WDU2"/>
<proteinExistence type="predicted"/>
<feature type="transmembrane region" description="Helical" evidence="1">
    <location>
        <begin position="173"/>
        <end position="197"/>
    </location>
</feature>
<dbReference type="EMBL" id="FQVL01000003">
    <property type="protein sequence ID" value="SHE79451.1"/>
    <property type="molecule type" value="Genomic_DNA"/>
</dbReference>
<dbReference type="RefSeq" id="WP_073154270.1">
    <property type="nucleotide sequence ID" value="NZ_FQVL01000003.1"/>
</dbReference>
<evidence type="ECO:0000313" key="3">
    <source>
        <dbReference type="Proteomes" id="UP000184476"/>
    </source>
</evidence>
<dbReference type="OrthoDB" id="4336274at2"/>
<dbReference type="STRING" id="112248.SAMN05444392_103176"/>
<keyword evidence="1" id="KW-0472">Membrane</keyword>
<evidence type="ECO:0000313" key="2">
    <source>
        <dbReference type="EMBL" id="SHE79451.1"/>
    </source>
</evidence>
<feature type="transmembrane region" description="Helical" evidence="1">
    <location>
        <begin position="58"/>
        <end position="78"/>
    </location>
</feature>
<keyword evidence="1" id="KW-1133">Transmembrane helix</keyword>
<dbReference type="Proteomes" id="UP000184476">
    <property type="component" value="Unassembled WGS sequence"/>
</dbReference>
<name>A0A1M4WDU2_9BACL</name>
<feature type="transmembrane region" description="Helical" evidence="1">
    <location>
        <begin position="217"/>
        <end position="238"/>
    </location>
</feature>
<reference evidence="2 3" key="1">
    <citation type="submission" date="2016-11" db="EMBL/GenBank/DDBJ databases">
        <authorList>
            <person name="Jaros S."/>
            <person name="Januszkiewicz K."/>
            <person name="Wedrychowicz H."/>
        </authorList>
    </citation>
    <scope>NUCLEOTIDE SEQUENCE [LARGE SCALE GENOMIC DNA]</scope>
    <source>
        <strain evidence="2 3">DSM 44666</strain>
    </source>
</reference>
<gene>
    <name evidence="2" type="ORF">SAMN05444392_103176</name>
</gene>
<keyword evidence="1" id="KW-0812">Transmembrane</keyword>
<feature type="transmembrane region" description="Helical" evidence="1">
    <location>
        <begin position="99"/>
        <end position="124"/>
    </location>
</feature>
<keyword evidence="3" id="KW-1185">Reference proteome</keyword>
<feature type="transmembrane region" description="Helical" evidence="1">
    <location>
        <begin position="144"/>
        <end position="166"/>
    </location>
</feature>
<feature type="transmembrane region" description="Helical" evidence="1">
    <location>
        <begin position="17"/>
        <end position="38"/>
    </location>
</feature>
<dbReference type="Pfam" id="PF12730">
    <property type="entry name" value="ABC2_membrane_4"/>
    <property type="match status" value="1"/>
</dbReference>
<sequence length="244" mass="27784">MITTIRLELLKWKRSKIILSAIIATLMTPLITLLSTFMKTTNLGVSAKWVDLVGLAFQVNHLFIFPLLFGSLTAFIFVHEFQTKSIINLYTLPKSRTTILLAKTIVIFLMIIILTILSHILIILTGTLFIQSGAWNAFLYYFPLALKTGLMQFLMIPIYICISLWTQHFIPPIVTAGLFIMTAFISLAMPSIGPLLFPALPYYVILQSIGWYNQTIPLIWDMLIPIFLITMVIAMMITEKRDIH</sequence>
<accession>A0A1M4WDU2</accession>
<evidence type="ECO:0000256" key="1">
    <source>
        <dbReference type="SAM" id="Phobius"/>
    </source>
</evidence>
<organism evidence="2 3">
    <name type="scientific">Seinonella peptonophila</name>
    <dbReference type="NCBI Taxonomy" id="112248"/>
    <lineage>
        <taxon>Bacteria</taxon>
        <taxon>Bacillati</taxon>
        <taxon>Bacillota</taxon>
        <taxon>Bacilli</taxon>
        <taxon>Bacillales</taxon>
        <taxon>Thermoactinomycetaceae</taxon>
        <taxon>Seinonella</taxon>
    </lineage>
</organism>
<protein>
    <submittedName>
        <fullName evidence="2">Bacitracin transport system permease protein</fullName>
    </submittedName>
</protein>